<evidence type="ECO:0000313" key="2">
    <source>
        <dbReference type="EMBL" id="GBN47969.1"/>
    </source>
</evidence>
<organism evidence="2 3">
    <name type="scientific">Araneus ventricosus</name>
    <name type="common">Orbweaver spider</name>
    <name type="synonym">Epeira ventricosa</name>
    <dbReference type="NCBI Taxonomy" id="182803"/>
    <lineage>
        <taxon>Eukaryota</taxon>
        <taxon>Metazoa</taxon>
        <taxon>Ecdysozoa</taxon>
        <taxon>Arthropoda</taxon>
        <taxon>Chelicerata</taxon>
        <taxon>Arachnida</taxon>
        <taxon>Araneae</taxon>
        <taxon>Araneomorphae</taxon>
        <taxon>Entelegynae</taxon>
        <taxon>Araneoidea</taxon>
        <taxon>Araneidae</taxon>
        <taxon>Araneus</taxon>
    </lineage>
</organism>
<feature type="compositionally biased region" description="Low complexity" evidence="1">
    <location>
        <begin position="107"/>
        <end position="117"/>
    </location>
</feature>
<dbReference type="AlphaFoldDB" id="A0A4Y2PA79"/>
<sequence length="214" mass="24823">MRERELRQVKSQLKAQNAKMQQQNISWRRRMEEKEEQVKEVLVQKDAEMQNIVSQLLLFEAELRREQSRIEDLLSEKDAQIASQQKEIERLRRSVDAKTDNNSAVTSSDSAFSSLDISDSKDRPNGTRDVRIYEDALSSDSQHAVQKLKDGLVKIRAIQDVTNVKSLELCHDSEKKRVSYRAPQKMKDLKAKRINTHKVHHRPVMSEMTAQAIL</sequence>
<proteinExistence type="predicted"/>
<keyword evidence="3" id="KW-1185">Reference proteome</keyword>
<dbReference type="EMBL" id="BGPR01010778">
    <property type="protein sequence ID" value="GBN47969.1"/>
    <property type="molecule type" value="Genomic_DNA"/>
</dbReference>
<gene>
    <name evidence="2" type="ORF">AVEN_200112_1</name>
</gene>
<feature type="compositionally biased region" description="Polar residues" evidence="1">
    <location>
        <begin position="9"/>
        <end position="26"/>
    </location>
</feature>
<accession>A0A4Y2PA79</accession>
<feature type="region of interest" description="Disordered" evidence="1">
    <location>
        <begin position="92"/>
        <end position="127"/>
    </location>
</feature>
<comment type="caution">
    <text evidence="2">The sequence shown here is derived from an EMBL/GenBank/DDBJ whole genome shotgun (WGS) entry which is preliminary data.</text>
</comment>
<evidence type="ECO:0000256" key="1">
    <source>
        <dbReference type="SAM" id="MobiDB-lite"/>
    </source>
</evidence>
<evidence type="ECO:0000313" key="3">
    <source>
        <dbReference type="Proteomes" id="UP000499080"/>
    </source>
</evidence>
<feature type="region of interest" description="Disordered" evidence="1">
    <location>
        <begin position="1"/>
        <end position="30"/>
    </location>
</feature>
<protein>
    <submittedName>
        <fullName evidence="2">Uncharacterized protein</fullName>
    </submittedName>
</protein>
<dbReference type="Proteomes" id="UP000499080">
    <property type="component" value="Unassembled WGS sequence"/>
</dbReference>
<dbReference type="OrthoDB" id="6158299at2759"/>
<reference evidence="2 3" key="1">
    <citation type="journal article" date="2019" name="Sci. Rep.">
        <title>Orb-weaving spider Araneus ventricosus genome elucidates the spidroin gene catalogue.</title>
        <authorList>
            <person name="Kono N."/>
            <person name="Nakamura H."/>
            <person name="Ohtoshi R."/>
            <person name="Moran D.A.P."/>
            <person name="Shinohara A."/>
            <person name="Yoshida Y."/>
            <person name="Fujiwara M."/>
            <person name="Mori M."/>
            <person name="Tomita M."/>
            <person name="Arakawa K."/>
        </authorList>
    </citation>
    <scope>NUCLEOTIDE SEQUENCE [LARGE SCALE GENOMIC DNA]</scope>
</reference>
<name>A0A4Y2PA79_ARAVE</name>
<feature type="compositionally biased region" description="Basic and acidic residues" evidence="1">
    <location>
        <begin position="118"/>
        <end position="127"/>
    </location>
</feature>